<evidence type="ECO:0000313" key="3">
    <source>
        <dbReference type="Proteomes" id="UP000237839"/>
    </source>
</evidence>
<dbReference type="RefSeq" id="WP_105531632.1">
    <property type="nucleotide sequence ID" value="NZ_PUGF01000008.1"/>
</dbReference>
<dbReference type="EMBL" id="PUGF01000008">
    <property type="protein sequence ID" value="PRC93231.1"/>
    <property type="molecule type" value="Genomic_DNA"/>
</dbReference>
<dbReference type="Pfam" id="PF05016">
    <property type="entry name" value="ParE_toxin"/>
    <property type="match status" value="1"/>
</dbReference>
<keyword evidence="1" id="KW-1277">Toxin-antitoxin system</keyword>
<keyword evidence="3" id="KW-1185">Reference proteome</keyword>
<sequence>MILKWNRKAQEDRRNFLVSIGQSSLSAALKHDEVIEAKAELLLNPLTSYKAGRVLGTHEFIISKRYVLVYRIKGDVVEILRVLHTAQAMPTNLLA</sequence>
<evidence type="ECO:0000256" key="1">
    <source>
        <dbReference type="ARBA" id="ARBA00022649"/>
    </source>
</evidence>
<reference evidence="2 3" key="1">
    <citation type="submission" date="2018-02" db="EMBL/GenBank/DDBJ databases">
        <title>Solimicrobium silvestre gen. nov., sp. nov., isolated from alpine forest soil.</title>
        <authorList>
            <person name="Margesin R."/>
            <person name="Albuquerque L."/>
            <person name="Zhang D.-C."/>
            <person name="Froufe H.J.C."/>
            <person name="Severino R."/>
            <person name="Roxo I."/>
            <person name="Egas C."/>
            <person name="Da Costa M.S."/>
        </authorList>
    </citation>
    <scope>NUCLEOTIDE SEQUENCE [LARGE SCALE GENOMIC DNA]</scope>
    <source>
        <strain evidence="2 3">S20-91</strain>
    </source>
</reference>
<gene>
    <name evidence="2" type="ORF">S2091_1969</name>
</gene>
<dbReference type="InterPro" id="IPR007712">
    <property type="entry name" value="RelE/ParE_toxin"/>
</dbReference>
<comment type="caution">
    <text evidence="2">The sequence shown here is derived from an EMBL/GenBank/DDBJ whole genome shotgun (WGS) entry which is preliminary data.</text>
</comment>
<accession>A0A2S9GZS7</accession>
<evidence type="ECO:0000313" key="2">
    <source>
        <dbReference type="EMBL" id="PRC93231.1"/>
    </source>
</evidence>
<dbReference type="OrthoDB" id="9798046at2"/>
<protein>
    <submittedName>
        <fullName evidence="2">Addiction module toxin, RelE/StbE family</fullName>
    </submittedName>
</protein>
<dbReference type="AlphaFoldDB" id="A0A2S9GZS7"/>
<organism evidence="2 3">
    <name type="scientific">Solimicrobium silvestre</name>
    <dbReference type="NCBI Taxonomy" id="2099400"/>
    <lineage>
        <taxon>Bacteria</taxon>
        <taxon>Pseudomonadati</taxon>
        <taxon>Pseudomonadota</taxon>
        <taxon>Betaproteobacteria</taxon>
        <taxon>Burkholderiales</taxon>
        <taxon>Oxalobacteraceae</taxon>
        <taxon>Solimicrobium</taxon>
    </lineage>
</organism>
<dbReference type="NCBIfam" id="TIGR02385">
    <property type="entry name" value="RelE_StbE"/>
    <property type="match status" value="1"/>
</dbReference>
<dbReference type="Gene3D" id="3.30.2310.20">
    <property type="entry name" value="RelE-like"/>
    <property type="match status" value="1"/>
</dbReference>
<proteinExistence type="predicted"/>
<name>A0A2S9GZS7_9BURK</name>
<dbReference type="InterPro" id="IPR035093">
    <property type="entry name" value="RelE/ParE_toxin_dom_sf"/>
</dbReference>
<dbReference type="Proteomes" id="UP000237839">
    <property type="component" value="Unassembled WGS sequence"/>
</dbReference>